<accession>A0AA37IKN8</accession>
<dbReference type="AlphaFoldDB" id="A0AA37IKN8"/>
<evidence type="ECO:0000259" key="1">
    <source>
        <dbReference type="PROSITE" id="PS01124"/>
    </source>
</evidence>
<sequence length="87" mass="9966">MEIEYHGDALLVREEILVNAPTPNSDNDRPVTELADLLGVSSHSAFAVWFRKHFGMSVLRRKHVSQGVENPRRLAIIKRRNFSLLRS</sequence>
<organism evidence="2 3">
    <name type="scientific">Caballeronia novacaledonica</name>
    <dbReference type="NCBI Taxonomy" id="1544861"/>
    <lineage>
        <taxon>Bacteria</taxon>
        <taxon>Pseudomonadati</taxon>
        <taxon>Pseudomonadota</taxon>
        <taxon>Betaproteobacteria</taxon>
        <taxon>Burkholderiales</taxon>
        <taxon>Burkholderiaceae</taxon>
        <taxon>Caballeronia</taxon>
    </lineage>
</organism>
<evidence type="ECO:0000313" key="2">
    <source>
        <dbReference type="EMBL" id="GJH31009.1"/>
    </source>
</evidence>
<dbReference type="RefSeq" id="WP_238218506.1">
    <property type="nucleotide sequence ID" value="NZ_BPUS01000058.1"/>
</dbReference>
<proteinExistence type="predicted"/>
<comment type="caution">
    <text evidence="2">The sequence shown here is derived from an EMBL/GenBank/DDBJ whole genome shotgun (WGS) entry which is preliminary data.</text>
</comment>
<dbReference type="Gene3D" id="1.10.10.60">
    <property type="entry name" value="Homeodomain-like"/>
    <property type="match status" value="1"/>
</dbReference>
<dbReference type="PROSITE" id="PS01124">
    <property type="entry name" value="HTH_ARAC_FAMILY_2"/>
    <property type="match status" value="1"/>
</dbReference>
<dbReference type="EMBL" id="BPUS01000058">
    <property type="protein sequence ID" value="GJH31009.1"/>
    <property type="molecule type" value="Genomic_DNA"/>
</dbReference>
<dbReference type="Proteomes" id="UP001055111">
    <property type="component" value="Unassembled WGS sequence"/>
</dbReference>
<dbReference type="GO" id="GO:0043565">
    <property type="term" value="F:sequence-specific DNA binding"/>
    <property type="evidence" value="ECO:0007669"/>
    <property type="project" value="InterPro"/>
</dbReference>
<protein>
    <recommendedName>
        <fullName evidence="1">HTH araC/xylS-type domain-containing protein</fullName>
    </recommendedName>
</protein>
<feature type="domain" description="HTH araC/xylS-type" evidence="1">
    <location>
        <begin position="26"/>
        <end position="64"/>
    </location>
</feature>
<gene>
    <name evidence="2" type="ORF">CBA19CS42_40855</name>
</gene>
<reference evidence="2" key="1">
    <citation type="submission" date="2022-09" db="EMBL/GenBank/DDBJ databases">
        <title>Isolation and characterization of 3-chlorobenzoate degrading bacteria from soils in Shizuoka.</title>
        <authorList>
            <person name="Ifat A."/>
            <person name="Ogawa N."/>
            <person name="Kimbara K."/>
            <person name="Moriuchi R."/>
            <person name="Dohra H."/>
            <person name="Shintani M."/>
        </authorList>
    </citation>
    <scope>NUCLEOTIDE SEQUENCE</scope>
    <source>
        <strain evidence="2">19CS4-2</strain>
    </source>
</reference>
<dbReference type="GO" id="GO:0003700">
    <property type="term" value="F:DNA-binding transcription factor activity"/>
    <property type="evidence" value="ECO:0007669"/>
    <property type="project" value="InterPro"/>
</dbReference>
<evidence type="ECO:0000313" key="3">
    <source>
        <dbReference type="Proteomes" id="UP001055111"/>
    </source>
</evidence>
<dbReference type="InterPro" id="IPR018060">
    <property type="entry name" value="HTH_AraC"/>
</dbReference>
<name>A0AA37IKN8_9BURK</name>